<accession>A0A833QYI8</accession>
<sequence length="344" mass="38383">MSTITPHRSIGLPQPRLHRFQKPRLKSHLFPLHSSKENSASISTSTSTSTSFEKQGAEEGIPIEDVTVLAKFQSRHNHIRVLEVSRRADHPLAGSRLLLLDTPGNIHSISHLFNPLTSSYLDVFATLPPIIPSGPIAILGFGAGSAARLILNLYPKTIIHGYELDPSVISVAREFFGLFKLEKQYRNQISISVSDAIEAIPTMADGFYSGILVDLFLKGSVIPPLQDKDTWKELKKKLDKNGRIMVNCGGRCVESEDPRRDGNVVKEETLKAMSEVFGKDKLFVLNLGGTKEEDSWVGLTGDLPDLEGWKGILPTALRCYVDMWKPYINVRNKYKYIRNECISE</sequence>
<keyword evidence="4" id="KW-1185">Reference proteome</keyword>
<dbReference type="InterPro" id="IPR029063">
    <property type="entry name" value="SAM-dependent_MTases_sf"/>
</dbReference>
<dbReference type="PANTHER" id="PTHR43317:SF1">
    <property type="entry name" value="THERMOSPERMINE SYNTHASE ACAULIS5"/>
    <property type="match status" value="1"/>
</dbReference>
<dbReference type="OrthoDB" id="2016285at2759"/>
<evidence type="ECO:0008006" key="5">
    <source>
        <dbReference type="Google" id="ProtNLM"/>
    </source>
</evidence>
<protein>
    <recommendedName>
        <fullName evidence="5">S-adenosyl-L-methionine-dependent methyltransferase</fullName>
    </recommendedName>
</protein>
<dbReference type="GO" id="GO:0006596">
    <property type="term" value="P:polyamine biosynthetic process"/>
    <property type="evidence" value="ECO:0007669"/>
    <property type="project" value="UniProtKB-KW"/>
</dbReference>
<dbReference type="PANTHER" id="PTHR43317">
    <property type="entry name" value="THERMOSPERMINE SYNTHASE ACAULIS5"/>
    <property type="match status" value="1"/>
</dbReference>
<comment type="caution">
    <text evidence="3">The sequence shown here is derived from an EMBL/GenBank/DDBJ whole genome shotgun (WGS) entry which is preliminary data.</text>
</comment>
<feature type="region of interest" description="Disordered" evidence="2">
    <location>
        <begin position="36"/>
        <end position="56"/>
    </location>
</feature>
<gene>
    <name evidence="3" type="ORF">FCM35_KLT07306</name>
</gene>
<evidence type="ECO:0000256" key="1">
    <source>
        <dbReference type="ARBA" id="ARBA00023115"/>
    </source>
</evidence>
<dbReference type="AlphaFoldDB" id="A0A833QYI8"/>
<proteinExistence type="predicted"/>
<dbReference type="EMBL" id="SWLB01000017">
    <property type="protein sequence ID" value="KAF3327188.1"/>
    <property type="molecule type" value="Genomic_DNA"/>
</dbReference>
<reference evidence="3" key="1">
    <citation type="submission" date="2020-01" db="EMBL/GenBank/DDBJ databases">
        <title>Genome sequence of Kobresia littledalei, the first chromosome-level genome in the family Cyperaceae.</title>
        <authorList>
            <person name="Qu G."/>
        </authorList>
    </citation>
    <scope>NUCLEOTIDE SEQUENCE</scope>
    <source>
        <strain evidence="3">C.B.Clarke</strain>
        <tissue evidence="3">Leaf</tissue>
    </source>
</reference>
<dbReference type="SUPFAM" id="SSF53335">
    <property type="entry name" value="S-adenosyl-L-methionine-dependent methyltransferases"/>
    <property type="match status" value="1"/>
</dbReference>
<name>A0A833QYI8_9POAL</name>
<organism evidence="3 4">
    <name type="scientific">Carex littledalei</name>
    <dbReference type="NCBI Taxonomy" id="544730"/>
    <lineage>
        <taxon>Eukaryota</taxon>
        <taxon>Viridiplantae</taxon>
        <taxon>Streptophyta</taxon>
        <taxon>Embryophyta</taxon>
        <taxon>Tracheophyta</taxon>
        <taxon>Spermatophyta</taxon>
        <taxon>Magnoliopsida</taxon>
        <taxon>Liliopsida</taxon>
        <taxon>Poales</taxon>
        <taxon>Cyperaceae</taxon>
        <taxon>Cyperoideae</taxon>
        <taxon>Cariceae</taxon>
        <taxon>Carex</taxon>
        <taxon>Carex subgen. Euthyceras</taxon>
    </lineage>
</organism>
<evidence type="ECO:0000256" key="2">
    <source>
        <dbReference type="SAM" id="MobiDB-lite"/>
    </source>
</evidence>
<dbReference type="GO" id="GO:0010487">
    <property type="term" value="F:thermospermine synthase activity"/>
    <property type="evidence" value="ECO:0007669"/>
    <property type="project" value="TreeGrafter"/>
</dbReference>
<evidence type="ECO:0000313" key="3">
    <source>
        <dbReference type="EMBL" id="KAF3327188.1"/>
    </source>
</evidence>
<dbReference type="Proteomes" id="UP000623129">
    <property type="component" value="Unassembled WGS sequence"/>
</dbReference>
<dbReference type="Gene3D" id="3.40.50.150">
    <property type="entry name" value="Vaccinia Virus protein VP39"/>
    <property type="match status" value="1"/>
</dbReference>
<feature type="compositionally biased region" description="Low complexity" evidence="2">
    <location>
        <begin position="37"/>
        <end position="51"/>
    </location>
</feature>
<keyword evidence="1" id="KW-0620">Polyamine biosynthesis</keyword>
<evidence type="ECO:0000313" key="4">
    <source>
        <dbReference type="Proteomes" id="UP000623129"/>
    </source>
</evidence>